<dbReference type="Proteomes" id="UP000274822">
    <property type="component" value="Unassembled WGS sequence"/>
</dbReference>
<reference evidence="2 3" key="1">
    <citation type="journal article" date="2018" name="New Phytol.">
        <title>Phylogenomics of Endogonaceae and evolution of mycorrhizas within Mucoromycota.</title>
        <authorList>
            <person name="Chang Y."/>
            <person name="Desiro A."/>
            <person name="Na H."/>
            <person name="Sandor L."/>
            <person name="Lipzen A."/>
            <person name="Clum A."/>
            <person name="Barry K."/>
            <person name="Grigoriev I.V."/>
            <person name="Martin F.M."/>
            <person name="Stajich J.E."/>
            <person name="Smith M.E."/>
            <person name="Bonito G."/>
            <person name="Spatafora J.W."/>
        </authorList>
    </citation>
    <scope>NUCLEOTIDE SEQUENCE [LARGE SCALE GENOMIC DNA]</scope>
    <source>
        <strain evidence="2 3">AD002</strain>
    </source>
</reference>
<sequence>MAALRHPEILTRPVSRALIANGAIVSRHFAQRLLRHHDGGYRPMHVSASTITYVLDNAINTYGDFSAPDDDRKNLADIFCLIMNSEDTDRERLATLTDHLDAVLESSSFYPIPEIVYYADSVDVRNGHFYKSYPYEAVLLLLVTYALPYLTRIVRAGYHLRHENVQRFFSQFCLAASVFRHSSSRASALLTIALQRLIDLRVISPTEDDIHQLIVHDMRQESVHVAGTLGHLRFSFPVKPIFERVVLEIISDPQFMSWEKGFRRLYETMPCPNVMARALLVRFADAAKLVVPPDSEGEKGKMPVLRRRADVDFGFGLTREFAMLVLHELGAKHPATRVVFAKLILGIVAAGGEDYDPYGDKLGERLRLMTDMMDGGLKLSKRHLKWFVFASNGNSLREFLTKVGDKIEIVVDEEDAASVENKESTESEAEAGMLGEKTMHAEFVFSVASDRPLVEQEGGIVVGEVEGSEGTPQQQQQTTSVPASPIYSCTSTISSISVATQTPSPPTTLKTRPLNGVLAEILTEERDRQRYLASKDPSRRGERRRLLVARDASKNPLIEELSVYLAGKNGPTKLTLVEEEEKGKEVVKIGEEDTVVAMPEGMMYSDALTEILAEEEGEAAFIETKGKGKAVEDVPRESAAVVGEKRVEAHALCESDDDGDEDEYFEASEWLVL</sequence>
<keyword evidence="3" id="KW-1185">Reference proteome</keyword>
<feature type="region of interest" description="Disordered" evidence="1">
    <location>
        <begin position="466"/>
        <end position="485"/>
    </location>
</feature>
<evidence type="ECO:0000256" key="1">
    <source>
        <dbReference type="SAM" id="MobiDB-lite"/>
    </source>
</evidence>
<name>A0A433QXP2_9FUNG</name>
<evidence type="ECO:0000313" key="3">
    <source>
        <dbReference type="Proteomes" id="UP000274822"/>
    </source>
</evidence>
<organism evidence="2 3">
    <name type="scientific">Jimgerdemannia flammicorona</name>
    <dbReference type="NCBI Taxonomy" id="994334"/>
    <lineage>
        <taxon>Eukaryota</taxon>
        <taxon>Fungi</taxon>
        <taxon>Fungi incertae sedis</taxon>
        <taxon>Mucoromycota</taxon>
        <taxon>Mucoromycotina</taxon>
        <taxon>Endogonomycetes</taxon>
        <taxon>Endogonales</taxon>
        <taxon>Endogonaceae</taxon>
        <taxon>Jimgerdemannia</taxon>
    </lineage>
</organism>
<dbReference type="AlphaFoldDB" id="A0A433QXP2"/>
<proteinExistence type="predicted"/>
<protein>
    <submittedName>
        <fullName evidence="2">Uncharacterized protein</fullName>
    </submittedName>
</protein>
<accession>A0A433QXP2</accession>
<dbReference type="EMBL" id="RBNJ01000460">
    <property type="protein sequence ID" value="RUS34484.1"/>
    <property type="molecule type" value="Genomic_DNA"/>
</dbReference>
<gene>
    <name evidence="2" type="ORF">BC938DRAFT_480157</name>
</gene>
<comment type="caution">
    <text evidence="2">The sequence shown here is derived from an EMBL/GenBank/DDBJ whole genome shotgun (WGS) entry which is preliminary data.</text>
</comment>
<evidence type="ECO:0000313" key="2">
    <source>
        <dbReference type="EMBL" id="RUS34484.1"/>
    </source>
</evidence>